<dbReference type="PATRIC" id="fig|1132509.6.peg.2466"/>
<evidence type="ECO:0000313" key="2">
    <source>
        <dbReference type="EMBL" id="EMA37942.1"/>
    </source>
</evidence>
<reference evidence="2 3" key="1">
    <citation type="journal article" date="2014" name="PLoS Genet.">
        <title>Phylogenetically driven sequencing of extremely halophilic archaea reveals strategies for static and dynamic osmo-response.</title>
        <authorList>
            <person name="Becker E.A."/>
            <person name="Seitzer P.M."/>
            <person name="Tritt A."/>
            <person name="Larsen D."/>
            <person name="Krusor M."/>
            <person name="Yao A.I."/>
            <person name="Wu D."/>
            <person name="Madern D."/>
            <person name="Eisen J.A."/>
            <person name="Darling A.E."/>
            <person name="Facciotti M.T."/>
        </authorList>
    </citation>
    <scope>NUCLEOTIDE SEQUENCE [LARGE SCALE GENOMIC DNA]</scope>
    <source>
        <strain evidence="2 3">100A6</strain>
    </source>
</reference>
<dbReference type="OrthoDB" id="204348at2157"/>
<accession>M0LWI8</accession>
<evidence type="ECO:0000256" key="1">
    <source>
        <dbReference type="SAM" id="MobiDB-lite"/>
    </source>
</evidence>
<keyword evidence="3" id="KW-1185">Reference proteome</keyword>
<dbReference type="eggNOG" id="arCOG04569">
    <property type="taxonomic scope" value="Archaea"/>
</dbReference>
<comment type="caution">
    <text evidence="2">The sequence shown here is derived from an EMBL/GenBank/DDBJ whole genome shotgun (WGS) entry which is preliminary data.</text>
</comment>
<dbReference type="Pfam" id="PF19113">
    <property type="entry name" value="DUF5799"/>
    <property type="match status" value="1"/>
</dbReference>
<proteinExistence type="predicted"/>
<dbReference type="EMBL" id="AOMB01000032">
    <property type="protein sequence ID" value="EMA37942.1"/>
    <property type="molecule type" value="Genomic_DNA"/>
</dbReference>
<dbReference type="AlphaFoldDB" id="M0LWI8"/>
<feature type="compositionally biased region" description="Gly residues" evidence="1">
    <location>
        <begin position="104"/>
        <end position="113"/>
    </location>
</feature>
<protein>
    <submittedName>
        <fullName evidence="2">Uncharacterized protein</fullName>
    </submittedName>
</protein>
<dbReference type="Proteomes" id="UP000011566">
    <property type="component" value="Unassembled WGS sequence"/>
</dbReference>
<gene>
    <name evidence="2" type="ORF">C447_10915</name>
</gene>
<evidence type="ECO:0000313" key="3">
    <source>
        <dbReference type="Proteomes" id="UP000011566"/>
    </source>
</evidence>
<feature type="compositionally biased region" description="Gly residues" evidence="1">
    <location>
        <begin position="80"/>
        <end position="95"/>
    </location>
</feature>
<dbReference type="RefSeq" id="WP_007693795.1">
    <property type="nucleotide sequence ID" value="NZ_AJRK01000360.1"/>
</dbReference>
<sequence length="148" mass="15768">MSTRAWGDMIAGDRMAVDREFEGEIEESEFNRQQWGLIMTAVEFEIENPDDPDRARLVANTDKLGHVMGELDNLDSPNAMGGGSGNGNGGSGGGVVDSIKRSLGFGGGGGNGGRRAAAADLTERYAEQLQAHLENNGKWERVRTTAAN</sequence>
<dbReference type="InterPro" id="IPR043821">
    <property type="entry name" value="DUF5799"/>
</dbReference>
<organism evidence="2 3">
    <name type="scientific">Halococcus hamelinensis 100A6</name>
    <dbReference type="NCBI Taxonomy" id="1132509"/>
    <lineage>
        <taxon>Archaea</taxon>
        <taxon>Methanobacteriati</taxon>
        <taxon>Methanobacteriota</taxon>
        <taxon>Stenosarchaea group</taxon>
        <taxon>Halobacteria</taxon>
        <taxon>Halobacteriales</taxon>
        <taxon>Halococcaceae</taxon>
        <taxon>Halococcus</taxon>
    </lineage>
</organism>
<name>M0LWI8_9EURY</name>
<feature type="region of interest" description="Disordered" evidence="1">
    <location>
        <begin position="69"/>
        <end position="118"/>
    </location>
</feature>